<comment type="caution">
    <text evidence="2">The sequence shown here is derived from an EMBL/GenBank/DDBJ whole genome shotgun (WGS) entry which is preliminary data.</text>
</comment>
<feature type="compositionally biased region" description="Polar residues" evidence="1">
    <location>
        <begin position="98"/>
        <end position="108"/>
    </location>
</feature>
<reference evidence="2 3" key="1">
    <citation type="journal article" date="2018" name="Evol. Lett.">
        <title>Horizontal gene cluster transfer increased hallucinogenic mushroom diversity.</title>
        <authorList>
            <person name="Reynolds H.T."/>
            <person name="Vijayakumar V."/>
            <person name="Gluck-Thaler E."/>
            <person name="Korotkin H.B."/>
            <person name="Matheny P.B."/>
            <person name="Slot J.C."/>
        </authorList>
    </citation>
    <scope>NUCLEOTIDE SEQUENCE [LARGE SCALE GENOMIC DNA]</scope>
    <source>
        <strain evidence="2 3">SRW20</strain>
    </source>
</reference>
<dbReference type="Proteomes" id="UP000284706">
    <property type="component" value="Unassembled WGS sequence"/>
</dbReference>
<protein>
    <submittedName>
        <fullName evidence="2">Uncharacterized protein</fullName>
    </submittedName>
</protein>
<dbReference type="InParanoid" id="A0A409YC74"/>
<gene>
    <name evidence="2" type="ORF">CVT26_009865</name>
</gene>
<evidence type="ECO:0000313" key="3">
    <source>
        <dbReference type="Proteomes" id="UP000284706"/>
    </source>
</evidence>
<keyword evidence="3" id="KW-1185">Reference proteome</keyword>
<name>A0A409YC74_9AGAR</name>
<organism evidence="2 3">
    <name type="scientific">Gymnopilus dilepis</name>
    <dbReference type="NCBI Taxonomy" id="231916"/>
    <lineage>
        <taxon>Eukaryota</taxon>
        <taxon>Fungi</taxon>
        <taxon>Dikarya</taxon>
        <taxon>Basidiomycota</taxon>
        <taxon>Agaricomycotina</taxon>
        <taxon>Agaricomycetes</taxon>
        <taxon>Agaricomycetidae</taxon>
        <taxon>Agaricales</taxon>
        <taxon>Agaricineae</taxon>
        <taxon>Hymenogastraceae</taxon>
        <taxon>Gymnopilus</taxon>
    </lineage>
</organism>
<evidence type="ECO:0000256" key="1">
    <source>
        <dbReference type="SAM" id="MobiDB-lite"/>
    </source>
</evidence>
<accession>A0A409YC74</accession>
<proteinExistence type="predicted"/>
<evidence type="ECO:0000313" key="2">
    <source>
        <dbReference type="EMBL" id="PPR00590.1"/>
    </source>
</evidence>
<sequence>MDYSTSGSSSSNGLQHHYSLPLGTSFSNPPYAPTPAIDFLQNVTVHSTAQDVDFVTGPNELSFPTGTVDSIPDCRRSSTYRRRGKLEGAHGKRRRPTSTKGLGTTQPRSLKPYARGIRYMEALEQYIAFLYQQFKRLGVQPPLLVLSEGEKPMSESALKSLALFLRAAFRNETRLLELERDISGY</sequence>
<feature type="region of interest" description="Disordered" evidence="1">
    <location>
        <begin position="66"/>
        <end position="109"/>
    </location>
</feature>
<dbReference type="EMBL" id="NHYE01001000">
    <property type="protein sequence ID" value="PPR00590.1"/>
    <property type="molecule type" value="Genomic_DNA"/>
</dbReference>
<dbReference type="AlphaFoldDB" id="A0A409YC74"/>